<dbReference type="EnsemblMetazoa" id="PPA31575.1">
    <property type="protein sequence ID" value="PPA31575.1"/>
    <property type="gene ID" value="WBGene00204440"/>
</dbReference>
<dbReference type="Proteomes" id="UP000005239">
    <property type="component" value="Unassembled WGS sequence"/>
</dbReference>
<evidence type="ECO:0000313" key="1">
    <source>
        <dbReference type="EnsemblMetazoa" id="PPA31575.1"/>
    </source>
</evidence>
<protein>
    <submittedName>
        <fullName evidence="1">Uncharacterized protein</fullName>
    </submittedName>
</protein>
<reference evidence="2" key="1">
    <citation type="journal article" date="2008" name="Nat. Genet.">
        <title>The Pristionchus pacificus genome provides a unique perspective on nematode lifestyle and parasitism.</title>
        <authorList>
            <person name="Dieterich C."/>
            <person name="Clifton S.W."/>
            <person name="Schuster L.N."/>
            <person name="Chinwalla A."/>
            <person name="Delehaunty K."/>
            <person name="Dinkelacker I."/>
            <person name="Fulton L."/>
            <person name="Fulton R."/>
            <person name="Godfrey J."/>
            <person name="Minx P."/>
            <person name="Mitreva M."/>
            <person name="Roeseler W."/>
            <person name="Tian H."/>
            <person name="Witte H."/>
            <person name="Yang S.P."/>
            <person name="Wilson R.K."/>
            <person name="Sommer R.J."/>
        </authorList>
    </citation>
    <scope>NUCLEOTIDE SEQUENCE [LARGE SCALE GENOMIC DNA]</scope>
    <source>
        <strain evidence="2">PS312</strain>
    </source>
</reference>
<gene>
    <name evidence="1" type="primary">WBGene00204440</name>
</gene>
<accession>A0A2A6BJZ1</accession>
<evidence type="ECO:0000313" key="2">
    <source>
        <dbReference type="Proteomes" id="UP000005239"/>
    </source>
</evidence>
<reference evidence="1" key="2">
    <citation type="submission" date="2022-06" db="UniProtKB">
        <authorList>
            <consortium name="EnsemblMetazoa"/>
        </authorList>
    </citation>
    <scope>IDENTIFICATION</scope>
    <source>
        <strain evidence="1">PS312</strain>
    </source>
</reference>
<keyword evidence="2" id="KW-1185">Reference proteome</keyword>
<dbReference type="AlphaFoldDB" id="A0A2A6BJZ1"/>
<proteinExistence type="predicted"/>
<name>A0A2A6BJZ1_PRIPA</name>
<organism evidence="1 2">
    <name type="scientific">Pristionchus pacificus</name>
    <name type="common">Parasitic nematode worm</name>
    <dbReference type="NCBI Taxonomy" id="54126"/>
    <lineage>
        <taxon>Eukaryota</taxon>
        <taxon>Metazoa</taxon>
        <taxon>Ecdysozoa</taxon>
        <taxon>Nematoda</taxon>
        <taxon>Chromadorea</taxon>
        <taxon>Rhabditida</taxon>
        <taxon>Rhabditina</taxon>
        <taxon>Diplogasteromorpha</taxon>
        <taxon>Diplogasteroidea</taxon>
        <taxon>Neodiplogasteridae</taxon>
        <taxon>Pristionchus</taxon>
    </lineage>
</organism>
<accession>A0A8R1YLZ8</accession>
<sequence length="277" mass="31421">MSTSASTSNATTLYSYIIDTFESVEILRSLAPDGVFTVVTPIQFNYPVLFNPSPEENNLARYIPLPPLFVNYTHDSTEVYVFKEFDNSIWTSFHHDLSWCKDVKLWEQFPLKKWIQERLIVHHKSYGISKKVLYKSFASIRPSPIDSLAPNVPAVIINPQTNVNKMRAFIPLPPCHFRLTSRSVEIDICPTFGISHDGPPFLHPLDHEWLNFGAYYKLKAQISRCLPPSDDSINIVPIVDVTSTTDSETSETISDDKVNYPSLTPSPSCYSDCDINL</sequence>